<evidence type="ECO:0000256" key="6">
    <source>
        <dbReference type="ARBA" id="ARBA00022448"/>
    </source>
</evidence>
<feature type="transmembrane region" description="Helical" evidence="14">
    <location>
        <begin position="637"/>
        <end position="657"/>
    </location>
</feature>
<keyword evidence="11" id="KW-0809">Transit peptide</keyword>
<keyword evidence="8" id="KW-0150">Chloroplast</keyword>
<evidence type="ECO:0000256" key="8">
    <source>
        <dbReference type="ARBA" id="ARBA00022528"/>
    </source>
</evidence>
<dbReference type="GO" id="GO:0043023">
    <property type="term" value="F:ribosomal large subunit binding"/>
    <property type="evidence" value="ECO:0007669"/>
    <property type="project" value="InterPro"/>
</dbReference>
<evidence type="ECO:0000256" key="5">
    <source>
        <dbReference type="ARBA" id="ARBA00017035"/>
    </source>
</evidence>
<comment type="caution">
    <text evidence="19">The sequence shown here is derived from an EMBL/GenBank/DDBJ whole genome shotgun (WGS) entry which is preliminary data.</text>
</comment>
<feature type="domain" description="Sugar phosphate transporter" evidence="15">
    <location>
        <begin position="607"/>
        <end position="898"/>
    </location>
</feature>
<accession>A0AAD9II56</accession>
<dbReference type="SUPFAM" id="SSF103481">
    <property type="entry name" value="Multidrug resistance efflux transporter EmrE"/>
    <property type="match status" value="2"/>
</dbReference>
<evidence type="ECO:0000256" key="9">
    <source>
        <dbReference type="ARBA" id="ARBA00022640"/>
    </source>
</evidence>
<dbReference type="InterPro" id="IPR048899">
    <property type="entry name" value="NMD_SH3"/>
</dbReference>
<dbReference type="PANTHER" id="PTHR12746:SF2">
    <property type="entry name" value="60S RIBOSOMAL EXPORT PROTEIN NMD3"/>
    <property type="match status" value="1"/>
</dbReference>
<feature type="transmembrane region" description="Helical" evidence="14">
    <location>
        <begin position="786"/>
        <end position="805"/>
    </location>
</feature>
<dbReference type="PANTHER" id="PTHR12746">
    <property type="entry name" value="NONSENSE-MEDIATED MRNA DECAY PROTEIN 3"/>
    <property type="match status" value="1"/>
</dbReference>
<evidence type="ECO:0000313" key="20">
    <source>
        <dbReference type="Proteomes" id="UP001255856"/>
    </source>
</evidence>
<dbReference type="Pfam" id="PF04981">
    <property type="entry name" value="NMD3"/>
    <property type="match status" value="1"/>
</dbReference>
<dbReference type="InterPro" id="IPR007064">
    <property type="entry name" value="Nmd3_N"/>
</dbReference>
<keyword evidence="7" id="KW-0963">Cytoplasm</keyword>
<evidence type="ECO:0000259" key="17">
    <source>
        <dbReference type="Pfam" id="PF21192"/>
    </source>
</evidence>
<comment type="similarity">
    <text evidence="4">Belongs to the NMD3 family.</text>
</comment>
<dbReference type="Pfam" id="PF21193">
    <property type="entry name" value="NMD_SH3"/>
    <property type="match status" value="1"/>
</dbReference>
<keyword evidence="14" id="KW-0472">Membrane</keyword>
<feature type="transmembrane region" description="Helical" evidence="14">
    <location>
        <begin position="605"/>
        <end position="625"/>
    </location>
</feature>
<evidence type="ECO:0000259" key="16">
    <source>
        <dbReference type="Pfam" id="PF04981"/>
    </source>
</evidence>
<evidence type="ECO:0000313" key="19">
    <source>
        <dbReference type="EMBL" id="KAK2078146.1"/>
    </source>
</evidence>
<dbReference type="Pfam" id="PF21192">
    <property type="entry name" value="OB_NMD3"/>
    <property type="match status" value="1"/>
</dbReference>
<feature type="region of interest" description="Disordered" evidence="13">
    <location>
        <begin position="539"/>
        <end position="558"/>
    </location>
</feature>
<keyword evidence="6" id="KW-0813">Transport</keyword>
<evidence type="ECO:0000256" key="14">
    <source>
        <dbReference type="SAM" id="Phobius"/>
    </source>
</evidence>
<dbReference type="Proteomes" id="UP001255856">
    <property type="component" value="Unassembled WGS sequence"/>
</dbReference>
<reference evidence="19" key="1">
    <citation type="submission" date="2021-01" db="EMBL/GenBank/DDBJ databases">
        <authorList>
            <person name="Eckstrom K.M.E."/>
        </authorList>
    </citation>
    <scope>NUCLEOTIDE SEQUENCE</scope>
    <source>
        <strain evidence="19">UVCC 0001</strain>
    </source>
</reference>
<proteinExistence type="inferred from homology"/>
<evidence type="ECO:0000259" key="18">
    <source>
        <dbReference type="Pfam" id="PF21193"/>
    </source>
</evidence>
<keyword evidence="9" id="KW-0934">Plastid</keyword>
<dbReference type="GO" id="GO:0005634">
    <property type="term" value="C:nucleus"/>
    <property type="evidence" value="ECO:0007669"/>
    <property type="project" value="UniProtKB-SubCell"/>
</dbReference>
<name>A0AAD9II56_PROWI</name>
<dbReference type="AlphaFoldDB" id="A0AAD9II56"/>
<feature type="domain" description="60S ribosomal export protein NMD3 OB-fold" evidence="17">
    <location>
        <begin position="341"/>
        <end position="415"/>
    </location>
</feature>
<feature type="domain" description="Nmd3 N-terminal" evidence="16">
    <location>
        <begin position="26"/>
        <end position="255"/>
    </location>
</feature>
<keyword evidence="14" id="KW-0812">Transmembrane</keyword>
<organism evidence="19 20">
    <name type="scientific">Prototheca wickerhamii</name>
    <dbReference type="NCBI Taxonomy" id="3111"/>
    <lineage>
        <taxon>Eukaryota</taxon>
        <taxon>Viridiplantae</taxon>
        <taxon>Chlorophyta</taxon>
        <taxon>core chlorophytes</taxon>
        <taxon>Trebouxiophyceae</taxon>
        <taxon>Chlorellales</taxon>
        <taxon>Chlorellaceae</taxon>
        <taxon>Prototheca</taxon>
    </lineage>
</organism>
<dbReference type="GO" id="GO:0031969">
    <property type="term" value="C:chloroplast membrane"/>
    <property type="evidence" value="ECO:0007669"/>
    <property type="project" value="UniProtKB-SubCell"/>
</dbReference>
<keyword evidence="20" id="KW-1185">Reference proteome</keyword>
<dbReference type="GO" id="GO:0015605">
    <property type="term" value="F:organophosphate ester transmembrane transporter activity"/>
    <property type="evidence" value="ECO:0007669"/>
    <property type="project" value="UniProtKB-ARBA"/>
</dbReference>
<evidence type="ECO:0000256" key="12">
    <source>
        <dbReference type="ARBA" id="ARBA00023242"/>
    </source>
</evidence>
<evidence type="ECO:0000256" key="7">
    <source>
        <dbReference type="ARBA" id="ARBA00022490"/>
    </source>
</evidence>
<protein>
    <recommendedName>
        <fullName evidence="5">60S ribosomal export protein NMD3</fullName>
    </recommendedName>
</protein>
<dbReference type="InterPro" id="IPR039768">
    <property type="entry name" value="Nmd3"/>
</dbReference>
<evidence type="ECO:0000256" key="10">
    <source>
        <dbReference type="ARBA" id="ARBA00022927"/>
    </source>
</evidence>
<dbReference type="InterPro" id="IPR037185">
    <property type="entry name" value="EmrE-like"/>
</dbReference>
<evidence type="ECO:0000256" key="13">
    <source>
        <dbReference type="SAM" id="MobiDB-lite"/>
    </source>
</evidence>
<dbReference type="GO" id="GO:0046943">
    <property type="term" value="F:carboxylic acid transmembrane transporter activity"/>
    <property type="evidence" value="ECO:0007669"/>
    <property type="project" value="UniProtKB-ARBA"/>
</dbReference>
<dbReference type="GO" id="GO:0000055">
    <property type="term" value="P:ribosomal large subunit export from nucleus"/>
    <property type="evidence" value="ECO:0007669"/>
    <property type="project" value="TreeGrafter"/>
</dbReference>
<dbReference type="Pfam" id="PF03151">
    <property type="entry name" value="TPT"/>
    <property type="match status" value="1"/>
</dbReference>
<dbReference type="InterPro" id="IPR048898">
    <property type="entry name" value="OB_NMD3"/>
</dbReference>
<dbReference type="InterPro" id="IPR004853">
    <property type="entry name" value="Sugar_P_trans_dom"/>
</dbReference>
<dbReference type="InterPro" id="IPR004696">
    <property type="entry name" value="Tpt_PEP_transl"/>
</dbReference>
<keyword evidence="14" id="KW-1133">Transmembrane helix</keyword>
<sequence>MDTTWGYEHAGAATMHAHSTQGYVSCCMCGVSILPNPANMCVNCIKTQVDITEGIQKQVNILWCKGCGRYLQPPKHWLHAEPESKELLTYCVKRVRGLNRVKLVDAGFIWTEPHSMRLKVKLTIQAEVLNGAILQQAFLVEFVVERHMCPSCNKANANPNSWVACVQLRQHVHHKRTFFFLEQLILKHSADENCVNIKDIHNGVDFYFGNRAHAVKFIDFLQSVVPLRYRHDKQLVSHNIHTSTYNYKYTFSAEIAPVCREDLVCLPEKLSHALGNLGPLVLVTRVTSAITLTDPRTLRSATLDAPQYWRAPFKAVMNSRQTQEFVVLNGPDAVHGAGGVQSNGKFGLAEVDVAKVADLGANDHQYVGVRTHLGYLLKTGDTVAGYDLANANLADEALDRAVARGATPDVVLVRKSYERRRRARHARGERRAWKLKRLNMEAGEEEEGAAMQRGTAARRAAAAAEVSAADMERFMEELEEDEDMRARVALYRDPDVDLTKHMAGLSLAMSEDDESEDDVPTVPLEELLEDLVAMQLEDGEEEEGAAAGEGGGTRRRPVARRSAAVDAAPGSRSCAFPYFVVPILFHSLAVSAGEAAEESNSWMSTLTLGALFGLWYLFNIWFNIYNKQVLKAFPHPLTITAFQFLVGSAVAITMWALRLHPAPKTTPEAIAGVSPLAAVHTLGNALTNVSLGAVAVSFTHTIKALEPFFSVLLSALFLGEQPSAPVILSLFPIIGGVALASTSELSFTWKGFLAAMGSNVTFQSRNVLSKKFMGDKAKGGFDNINLFSIITILAFFILTPVALIMEGAPFLPSVLTAAGITNHALLFKRALLAGLCFHAYQQVSYMILQRVSPVTHSIGNCVKRVVVIVASVFVFQNPVTKQNALGTAIALAGVFGYSQVKRLTGKKKQA</sequence>
<gene>
    <name evidence="19" type="ORF">QBZ16_004014</name>
</gene>
<evidence type="ECO:0000256" key="2">
    <source>
        <dbReference type="ARBA" id="ARBA00004496"/>
    </source>
</evidence>
<dbReference type="GO" id="GO:0015718">
    <property type="term" value="P:monocarboxylic acid transport"/>
    <property type="evidence" value="ECO:0007669"/>
    <property type="project" value="UniProtKB-ARBA"/>
</dbReference>
<evidence type="ECO:0000256" key="3">
    <source>
        <dbReference type="ARBA" id="ARBA00004508"/>
    </source>
</evidence>
<feature type="domain" description="60S ribosomal export protein NMD3 SH3" evidence="18">
    <location>
        <begin position="258"/>
        <end position="304"/>
    </location>
</feature>
<dbReference type="NCBIfam" id="TIGR00817">
    <property type="entry name" value="tpt"/>
    <property type="match status" value="1"/>
</dbReference>
<evidence type="ECO:0000259" key="15">
    <source>
        <dbReference type="Pfam" id="PF03151"/>
    </source>
</evidence>
<keyword evidence="12" id="KW-0539">Nucleus</keyword>
<dbReference type="GO" id="GO:0015031">
    <property type="term" value="P:protein transport"/>
    <property type="evidence" value="ECO:0007669"/>
    <property type="project" value="UniProtKB-KW"/>
</dbReference>
<evidence type="ECO:0000256" key="4">
    <source>
        <dbReference type="ARBA" id="ARBA00009794"/>
    </source>
</evidence>
<keyword evidence="10" id="KW-0653">Protein transport</keyword>
<dbReference type="EMBL" id="JASFZW010000005">
    <property type="protein sequence ID" value="KAK2078146.1"/>
    <property type="molecule type" value="Genomic_DNA"/>
</dbReference>
<comment type="subcellular location">
    <subcellularLocation>
        <location evidence="2">Cytoplasm</location>
    </subcellularLocation>
    <subcellularLocation>
        <location evidence="1">Nucleus</location>
    </subcellularLocation>
    <subcellularLocation>
        <location evidence="3">Plastid</location>
        <location evidence="3">Chloroplast membrane</location>
        <topology evidence="3">Multi-pass membrane protein</topology>
    </subcellularLocation>
</comment>
<evidence type="ECO:0000256" key="1">
    <source>
        <dbReference type="ARBA" id="ARBA00004123"/>
    </source>
</evidence>
<evidence type="ECO:0000256" key="11">
    <source>
        <dbReference type="ARBA" id="ARBA00022946"/>
    </source>
</evidence>